<dbReference type="GO" id="GO:0046167">
    <property type="term" value="P:glycerol-3-phosphate biosynthetic process"/>
    <property type="evidence" value="ECO:0007669"/>
    <property type="project" value="TreeGrafter"/>
</dbReference>
<accession>A0A8H7ZVX5</accession>
<dbReference type="SUPFAM" id="SSF53067">
    <property type="entry name" value="Actin-like ATPase domain"/>
    <property type="match status" value="1"/>
</dbReference>
<dbReference type="GO" id="GO:0004370">
    <property type="term" value="F:glycerol kinase activity"/>
    <property type="evidence" value="ECO:0007669"/>
    <property type="project" value="UniProtKB-EC"/>
</dbReference>
<comment type="caution">
    <text evidence="8">The sequence shown here is derived from an EMBL/GenBank/DDBJ whole genome shotgun (WGS) entry which is preliminary data.</text>
</comment>
<feature type="domain" description="Carbohydrate kinase FGGY N-terminal" evidence="7">
    <location>
        <begin position="55"/>
        <end position="138"/>
    </location>
</feature>
<evidence type="ECO:0000256" key="4">
    <source>
        <dbReference type="ARBA" id="ARBA00022679"/>
    </source>
</evidence>
<dbReference type="InterPro" id="IPR043129">
    <property type="entry name" value="ATPase_NBD"/>
</dbReference>
<evidence type="ECO:0000256" key="3">
    <source>
        <dbReference type="ARBA" id="ARBA00012099"/>
    </source>
</evidence>
<comment type="pathway">
    <text evidence="1">Polyol metabolism; glycerol degradation via glycerol kinase pathway; sn-glycerol 3-phosphate from glycerol: step 1/1.</text>
</comment>
<evidence type="ECO:0000256" key="1">
    <source>
        <dbReference type="ARBA" id="ARBA00005190"/>
    </source>
</evidence>
<dbReference type="OrthoDB" id="5422795at2759"/>
<dbReference type="AlphaFoldDB" id="A0A8H7ZVX5"/>
<organism evidence="8 9">
    <name type="scientific">Olpidium bornovanus</name>
    <dbReference type="NCBI Taxonomy" id="278681"/>
    <lineage>
        <taxon>Eukaryota</taxon>
        <taxon>Fungi</taxon>
        <taxon>Fungi incertae sedis</taxon>
        <taxon>Olpidiomycota</taxon>
        <taxon>Olpidiomycotina</taxon>
        <taxon>Olpidiomycetes</taxon>
        <taxon>Olpidiales</taxon>
        <taxon>Olpidiaceae</taxon>
        <taxon>Olpidium</taxon>
    </lineage>
</organism>
<evidence type="ECO:0000256" key="2">
    <source>
        <dbReference type="ARBA" id="ARBA00009156"/>
    </source>
</evidence>
<dbReference type="Gene3D" id="3.30.420.40">
    <property type="match status" value="1"/>
</dbReference>
<dbReference type="PANTHER" id="PTHR10196:SF69">
    <property type="entry name" value="GLYCEROL KINASE"/>
    <property type="match status" value="1"/>
</dbReference>
<comment type="similarity">
    <text evidence="2">Belongs to the FGGY kinase family.</text>
</comment>
<sequence length="139" mass="15717">MSRSHLAVWCDTRTAHLVRVLSNRTPSKSSSHWMNFLLSLDAFDINLRSICFSAQHRCGLPITTYFSGVKLRWLLDNVPKVAEAAKMGNLRFGTVDSWLIYNMTGGSTGGGIHVTDVTNESRTMLMNLKTLKWDEELLR</sequence>
<dbReference type="PANTHER" id="PTHR10196">
    <property type="entry name" value="SUGAR KINASE"/>
    <property type="match status" value="1"/>
</dbReference>
<reference evidence="8 9" key="1">
    <citation type="journal article" name="Sci. Rep.">
        <title>Genome-scale phylogenetic analyses confirm Olpidium as the closest living zoosporic fungus to the non-flagellated, terrestrial fungi.</title>
        <authorList>
            <person name="Chang Y."/>
            <person name="Rochon D."/>
            <person name="Sekimoto S."/>
            <person name="Wang Y."/>
            <person name="Chovatia M."/>
            <person name="Sandor L."/>
            <person name="Salamov A."/>
            <person name="Grigoriev I.V."/>
            <person name="Stajich J.E."/>
            <person name="Spatafora J.W."/>
        </authorList>
    </citation>
    <scope>NUCLEOTIDE SEQUENCE [LARGE SCALE GENOMIC DNA]</scope>
    <source>
        <strain evidence="8">S191</strain>
    </source>
</reference>
<dbReference type="PROSITE" id="PS00933">
    <property type="entry name" value="FGGY_KINASES_1"/>
    <property type="match status" value="1"/>
</dbReference>
<evidence type="ECO:0000256" key="6">
    <source>
        <dbReference type="ARBA" id="ARBA00043149"/>
    </source>
</evidence>
<keyword evidence="9" id="KW-1185">Reference proteome</keyword>
<evidence type="ECO:0000256" key="5">
    <source>
        <dbReference type="ARBA" id="ARBA00022777"/>
    </source>
</evidence>
<keyword evidence="4" id="KW-0808">Transferase</keyword>
<dbReference type="InterPro" id="IPR018484">
    <property type="entry name" value="FGGY_N"/>
</dbReference>
<evidence type="ECO:0000313" key="8">
    <source>
        <dbReference type="EMBL" id="KAG5460558.1"/>
    </source>
</evidence>
<dbReference type="Pfam" id="PF00370">
    <property type="entry name" value="FGGY_N"/>
    <property type="match status" value="1"/>
</dbReference>
<evidence type="ECO:0000259" key="7">
    <source>
        <dbReference type="Pfam" id="PF00370"/>
    </source>
</evidence>
<name>A0A8H7ZVX5_9FUNG</name>
<protein>
    <recommendedName>
        <fullName evidence="3">glycerol kinase</fullName>
        <ecNumber evidence="3">2.7.1.30</ecNumber>
    </recommendedName>
    <alternativeName>
        <fullName evidence="6">ATP:glycerol 3-phosphotransferase</fullName>
    </alternativeName>
</protein>
<dbReference type="InterPro" id="IPR018483">
    <property type="entry name" value="Carb_kinase_FGGY_CS"/>
</dbReference>
<proteinExistence type="inferred from homology"/>
<gene>
    <name evidence="8" type="ORF">BJ554DRAFT_7379</name>
</gene>
<dbReference type="GO" id="GO:0006641">
    <property type="term" value="P:triglyceride metabolic process"/>
    <property type="evidence" value="ECO:0007669"/>
    <property type="project" value="TreeGrafter"/>
</dbReference>
<dbReference type="EMBL" id="JAEFCI010005047">
    <property type="protein sequence ID" value="KAG5460558.1"/>
    <property type="molecule type" value="Genomic_DNA"/>
</dbReference>
<dbReference type="GO" id="GO:0005739">
    <property type="term" value="C:mitochondrion"/>
    <property type="evidence" value="ECO:0007669"/>
    <property type="project" value="TreeGrafter"/>
</dbReference>
<dbReference type="UniPathway" id="UPA00618">
    <property type="reaction ID" value="UER00672"/>
</dbReference>
<evidence type="ECO:0000313" key="9">
    <source>
        <dbReference type="Proteomes" id="UP000673691"/>
    </source>
</evidence>
<dbReference type="Proteomes" id="UP000673691">
    <property type="component" value="Unassembled WGS sequence"/>
</dbReference>
<dbReference type="EC" id="2.7.1.30" evidence="3"/>
<dbReference type="GO" id="GO:0019563">
    <property type="term" value="P:glycerol catabolic process"/>
    <property type="evidence" value="ECO:0007669"/>
    <property type="project" value="UniProtKB-UniPathway"/>
</dbReference>
<keyword evidence="5" id="KW-0418">Kinase</keyword>